<dbReference type="InterPro" id="IPR001594">
    <property type="entry name" value="Palmitoyltrfase_DHHC"/>
</dbReference>
<evidence type="ECO:0000259" key="8">
    <source>
        <dbReference type="Pfam" id="PF01529"/>
    </source>
</evidence>
<proteinExistence type="inferred from homology"/>
<comment type="subcellular location">
    <subcellularLocation>
        <location evidence="1">Membrane</location>
        <topology evidence="1">Multi-pass membrane protein</topology>
    </subcellularLocation>
</comment>
<evidence type="ECO:0000256" key="6">
    <source>
        <dbReference type="ARBA" id="ARBA00023315"/>
    </source>
</evidence>
<protein>
    <recommendedName>
        <fullName evidence="7">Palmitoyltransferase</fullName>
        <ecNumber evidence="7">2.3.1.225</ecNumber>
    </recommendedName>
</protein>
<dbReference type="Bgee" id="FBgn0078353">
    <property type="expression patterns" value="Expressed in male reproductive system and 2 other cell types or tissues"/>
</dbReference>
<dbReference type="RefSeq" id="XP_001360251.3">
    <property type="nucleotide sequence ID" value="XM_001360214.4"/>
</dbReference>
<organism evidence="9 10">
    <name type="scientific">Drosophila pseudoobscura pseudoobscura</name>
    <name type="common">Fruit fly</name>
    <dbReference type="NCBI Taxonomy" id="46245"/>
    <lineage>
        <taxon>Eukaryota</taxon>
        <taxon>Metazoa</taxon>
        <taxon>Ecdysozoa</taxon>
        <taxon>Arthropoda</taxon>
        <taxon>Hexapoda</taxon>
        <taxon>Insecta</taxon>
        <taxon>Pterygota</taxon>
        <taxon>Neoptera</taxon>
        <taxon>Endopterygota</taxon>
        <taxon>Diptera</taxon>
        <taxon>Brachycera</taxon>
        <taxon>Muscomorpha</taxon>
        <taxon>Ephydroidea</taxon>
        <taxon>Drosophilidae</taxon>
        <taxon>Drosophila</taxon>
        <taxon>Sophophora</taxon>
    </lineage>
</organism>
<dbReference type="GO" id="GO:0016020">
    <property type="term" value="C:membrane"/>
    <property type="evidence" value="ECO:0007669"/>
    <property type="project" value="UniProtKB-SubCell"/>
</dbReference>
<keyword evidence="3 7" id="KW-0812">Transmembrane</keyword>
<dbReference type="AlphaFoldDB" id="A0A6I8USJ6"/>
<dbReference type="PROSITE" id="PS50216">
    <property type="entry name" value="DHHC"/>
    <property type="match status" value="1"/>
</dbReference>
<evidence type="ECO:0000256" key="2">
    <source>
        <dbReference type="ARBA" id="ARBA00022679"/>
    </source>
</evidence>
<feature type="transmembrane region" description="Helical" evidence="7">
    <location>
        <begin position="196"/>
        <end position="220"/>
    </location>
</feature>
<dbReference type="GO" id="GO:0019706">
    <property type="term" value="F:protein-cysteine S-palmitoyltransferase activity"/>
    <property type="evidence" value="ECO:0007669"/>
    <property type="project" value="UniProtKB-EC"/>
</dbReference>
<keyword evidence="9" id="KW-1185">Reference proteome</keyword>
<dbReference type="FunCoup" id="A0A6I8USJ6">
    <property type="interactions" value="723"/>
</dbReference>
<evidence type="ECO:0000256" key="7">
    <source>
        <dbReference type="RuleBase" id="RU079119"/>
    </source>
</evidence>
<reference evidence="9" key="1">
    <citation type="submission" date="2024-06" db="UniProtKB">
        <authorList>
            <consortium name="RefSeq"/>
        </authorList>
    </citation>
    <scope>NUCLEOTIDE SEQUENCE [LARGE SCALE GENOMIC DNA]</scope>
    <source>
        <strain evidence="9">MV2-25</strain>
    </source>
</reference>
<dbReference type="InParanoid" id="A0A6I8USJ6"/>
<keyword evidence="6 7" id="KW-0012">Acyltransferase</keyword>
<gene>
    <name evidence="10" type="primary">LOC4803541</name>
</gene>
<evidence type="ECO:0000256" key="5">
    <source>
        <dbReference type="ARBA" id="ARBA00023136"/>
    </source>
</evidence>
<accession>A0A6I8USJ6</accession>
<sequence length="284" mass="33335">MILRSWDKVRPRCFADLSCLLLLVVFIPVTYVFHMTLVLPELFGVGSFWYTVIWVAAQFLIFNITANLLACMLVDTTIRMELLKPPLDPDLRARWHMCNECQALVPPRSWHCEVCNVCVLKRDHHCRFTCCCIGHHNYRYFVYFLLYLMIGSFVAGILGGIYLWNVHFDFFYRPFTLITVFVPAVSLTLSPSWESFYLLTYLLTWLAFSISTSLLLVYHWPILKLGSVAKERRSRNYDLGLRANMEMIFGRRMYLTWLSPFVHSELPHDGINWEPVLTHLTKDD</sequence>
<dbReference type="KEGG" id="dpo:4803541"/>
<evidence type="ECO:0000256" key="4">
    <source>
        <dbReference type="ARBA" id="ARBA00022989"/>
    </source>
</evidence>
<keyword evidence="5 7" id="KW-0472">Membrane</keyword>
<feature type="transmembrane region" description="Helical" evidence="7">
    <location>
        <begin position="12"/>
        <end position="33"/>
    </location>
</feature>
<comment type="catalytic activity">
    <reaction evidence="7">
        <text>L-cysteinyl-[protein] + hexadecanoyl-CoA = S-hexadecanoyl-L-cysteinyl-[protein] + CoA</text>
        <dbReference type="Rhea" id="RHEA:36683"/>
        <dbReference type="Rhea" id="RHEA-COMP:10131"/>
        <dbReference type="Rhea" id="RHEA-COMP:11032"/>
        <dbReference type="ChEBI" id="CHEBI:29950"/>
        <dbReference type="ChEBI" id="CHEBI:57287"/>
        <dbReference type="ChEBI" id="CHEBI:57379"/>
        <dbReference type="ChEBI" id="CHEBI:74151"/>
        <dbReference type="EC" id="2.3.1.225"/>
    </reaction>
</comment>
<name>A0A6I8USJ6_DROPS</name>
<dbReference type="Pfam" id="PF01529">
    <property type="entry name" value="DHHC"/>
    <property type="match status" value="1"/>
</dbReference>
<comment type="domain">
    <text evidence="7">The DHHC domain is required for palmitoyltransferase activity.</text>
</comment>
<dbReference type="Proteomes" id="UP000001819">
    <property type="component" value="Chromosome 3"/>
</dbReference>
<reference evidence="10" key="2">
    <citation type="submission" date="2025-08" db="UniProtKB">
        <authorList>
            <consortium name="RefSeq"/>
        </authorList>
    </citation>
    <scope>IDENTIFICATION</scope>
    <source>
        <strain evidence="10">MV-25-SWS-2005</strain>
        <tissue evidence="10">Whole body</tissue>
    </source>
</reference>
<dbReference type="GeneID" id="4803541"/>
<comment type="similarity">
    <text evidence="7">Belongs to the DHHC palmitoyltransferase family.</text>
</comment>
<evidence type="ECO:0000256" key="3">
    <source>
        <dbReference type="ARBA" id="ARBA00022692"/>
    </source>
</evidence>
<feature type="domain" description="Palmitoyltransferase DHHC" evidence="8">
    <location>
        <begin position="95"/>
        <end position="219"/>
    </location>
</feature>
<evidence type="ECO:0000313" key="10">
    <source>
        <dbReference type="RefSeq" id="XP_001360251.3"/>
    </source>
</evidence>
<dbReference type="PANTHER" id="PTHR12246">
    <property type="entry name" value="PALMITOYLTRANSFERASE ZDHHC16"/>
    <property type="match status" value="1"/>
</dbReference>
<dbReference type="InterPro" id="IPR039859">
    <property type="entry name" value="PFA4/ZDH16/20/ERF2-like"/>
</dbReference>
<keyword evidence="2 7" id="KW-0808">Transferase</keyword>
<feature type="transmembrane region" description="Helical" evidence="7">
    <location>
        <begin position="53"/>
        <end position="74"/>
    </location>
</feature>
<evidence type="ECO:0000256" key="1">
    <source>
        <dbReference type="ARBA" id="ARBA00004141"/>
    </source>
</evidence>
<dbReference type="EC" id="2.3.1.225" evidence="7"/>
<feature type="transmembrane region" description="Helical" evidence="7">
    <location>
        <begin position="144"/>
        <end position="164"/>
    </location>
</feature>
<keyword evidence="4 7" id="KW-1133">Transmembrane helix</keyword>
<evidence type="ECO:0000313" key="9">
    <source>
        <dbReference type="Proteomes" id="UP000001819"/>
    </source>
</evidence>